<accession>A0A1M7PXJ6</accession>
<gene>
    <name evidence="2" type="ORF">SAMN04488057_111136</name>
</gene>
<keyword evidence="3" id="KW-1185">Reference proteome</keyword>
<dbReference type="EMBL" id="FRCY01000011">
    <property type="protein sequence ID" value="SHN22326.1"/>
    <property type="molecule type" value="Genomic_DNA"/>
</dbReference>
<name>A0A1M7PXJ6_9BACT</name>
<dbReference type="Proteomes" id="UP000184513">
    <property type="component" value="Unassembled WGS sequence"/>
</dbReference>
<evidence type="ECO:0000256" key="1">
    <source>
        <dbReference type="SAM" id="Phobius"/>
    </source>
</evidence>
<organism evidence="2 3">
    <name type="scientific">Cyclobacterium lianum</name>
    <dbReference type="NCBI Taxonomy" id="388280"/>
    <lineage>
        <taxon>Bacteria</taxon>
        <taxon>Pseudomonadati</taxon>
        <taxon>Bacteroidota</taxon>
        <taxon>Cytophagia</taxon>
        <taxon>Cytophagales</taxon>
        <taxon>Cyclobacteriaceae</taxon>
        <taxon>Cyclobacterium</taxon>
    </lineage>
</organism>
<protein>
    <submittedName>
        <fullName evidence="2">Uncharacterized protein</fullName>
    </submittedName>
</protein>
<reference evidence="2 3" key="1">
    <citation type="submission" date="2016-11" db="EMBL/GenBank/DDBJ databases">
        <authorList>
            <person name="Jaros S."/>
            <person name="Januszkiewicz K."/>
            <person name="Wedrychowicz H."/>
        </authorList>
    </citation>
    <scope>NUCLEOTIDE SEQUENCE [LARGE SCALE GENOMIC DNA]</scope>
    <source>
        <strain evidence="2 3">CGMCC 1.6102</strain>
    </source>
</reference>
<feature type="transmembrane region" description="Helical" evidence="1">
    <location>
        <begin position="5"/>
        <end position="22"/>
    </location>
</feature>
<keyword evidence="1" id="KW-1133">Transmembrane helix</keyword>
<sequence length="76" mass="8982">MGFLIKLFVVSFICVVAMFGALGSENEWPGLIVAITVWVWFIYSLSKPNEYNSDRKIRELERRNEELMRKLEQRGR</sequence>
<evidence type="ECO:0000313" key="2">
    <source>
        <dbReference type="EMBL" id="SHN22326.1"/>
    </source>
</evidence>
<dbReference type="RefSeq" id="WP_073096008.1">
    <property type="nucleotide sequence ID" value="NZ_FRCY01000011.1"/>
</dbReference>
<keyword evidence="1" id="KW-0472">Membrane</keyword>
<evidence type="ECO:0000313" key="3">
    <source>
        <dbReference type="Proteomes" id="UP000184513"/>
    </source>
</evidence>
<feature type="transmembrane region" description="Helical" evidence="1">
    <location>
        <begin position="28"/>
        <end position="46"/>
    </location>
</feature>
<dbReference type="OrthoDB" id="826855at2"/>
<keyword evidence="1" id="KW-0812">Transmembrane</keyword>
<proteinExistence type="predicted"/>
<dbReference type="AlphaFoldDB" id="A0A1M7PXJ6"/>